<protein>
    <recommendedName>
        <fullName evidence="7">BZIP domain-containing protein</fullName>
    </recommendedName>
</protein>
<evidence type="ECO:0000256" key="2">
    <source>
        <dbReference type="ARBA" id="ARBA00023015"/>
    </source>
</evidence>
<feature type="region of interest" description="Disordered" evidence="6">
    <location>
        <begin position="260"/>
        <end position="297"/>
    </location>
</feature>
<evidence type="ECO:0000256" key="3">
    <source>
        <dbReference type="ARBA" id="ARBA00023163"/>
    </source>
</evidence>
<dbReference type="CDD" id="cd14687">
    <property type="entry name" value="bZIP_ATF2"/>
    <property type="match status" value="1"/>
</dbReference>
<feature type="region of interest" description="Disordered" evidence="6">
    <location>
        <begin position="86"/>
        <end position="127"/>
    </location>
</feature>
<evidence type="ECO:0000256" key="5">
    <source>
        <dbReference type="SAM" id="Coils"/>
    </source>
</evidence>
<keyword evidence="9" id="KW-1185">Reference proteome</keyword>
<dbReference type="SUPFAM" id="SSF57959">
    <property type="entry name" value="Leucine zipper domain"/>
    <property type="match status" value="1"/>
</dbReference>
<reference evidence="8" key="1">
    <citation type="submission" date="2021-05" db="EMBL/GenBank/DDBJ databases">
        <authorList>
            <person name="Stam R."/>
        </authorList>
    </citation>
    <scope>NUCLEOTIDE SEQUENCE</scope>
    <source>
        <strain evidence="8">CS162</strain>
    </source>
</reference>
<proteinExistence type="predicted"/>
<keyword evidence="4" id="KW-0539">Nucleus</keyword>
<keyword evidence="5" id="KW-0175">Coiled coil</keyword>
<dbReference type="InterPro" id="IPR051027">
    <property type="entry name" value="bZIP_transcription_factors"/>
</dbReference>
<feature type="compositionally biased region" description="Polar residues" evidence="6">
    <location>
        <begin position="263"/>
        <end position="274"/>
    </location>
</feature>
<evidence type="ECO:0000256" key="1">
    <source>
        <dbReference type="ARBA" id="ARBA00004123"/>
    </source>
</evidence>
<dbReference type="RefSeq" id="XP_043173363.1">
    <property type="nucleotide sequence ID" value="XM_043317428.1"/>
</dbReference>
<feature type="compositionally biased region" description="Polar residues" evidence="6">
    <location>
        <begin position="113"/>
        <end position="127"/>
    </location>
</feature>
<gene>
    <name evidence="8" type="ORF">ALTATR162_LOCUS9792</name>
</gene>
<dbReference type="GO" id="GO:0005634">
    <property type="term" value="C:nucleus"/>
    <property type="evidence" value="ECO:0007669"/>
    <property type="project" value="UniProtKB-SubCell"/>
</dbReference>
<dbReference type="InterPro" id="IPR046347">
    <property type="entry name" value="bZIP_sf"/>
</dbReference>
<dbReference type="AlphaFoldDB" id="A0A8J2NA19"/>
<evidence type="ECO:0000313" key="8">
    <source>
        <dbReference type="EMBL" id="CAG5181654.1"/>
    </source>
</evidence>
<name>A0A8J2NA19_9PLEO</name>
<feature type="coiled-coil region" evidence="5">
    <location>
        <begin position="171"/>
        <end position="205"/>
    </location>
</feature>
<dbReference type="InterPro" id="IPR004827">
    <property type="entry name" value="bZIP"/>
</dbReference>
<dbReference type="OrthoDB" id="295274at2759"/>
<dbReference type="Pfam" id="PF00170">
    <property type="entry name" value="bZIP_1"/>
    <property type="match status" value="1"/>
</dbReference>
<dbReference type="SMART" id="SM00338">
    <property type="entry name" value="BRLZ"/>
    <property type="match status" value="1"/>
</dbReference>
<sequence>MMEVQTPPQFDLANNAFVGLNPNMQQPEKWASMQSTAFGIPPTLLTSASIERYGHVTPPEELSPADPHQDARESSILVEQSRNEALWPKQHLQSQSSTHQDRKPAPKRRRTNRQPAANRSQANNGIPPQQDMVEAYAAEGFPSQVSSTRQFHLEKNRVAAQKCRHRKRQYINGLESRAREFSSKNEALKENVAMLREEVLGLKNEVLRHAGCGFWAVDEYLARCASNLLGMEASLRTPTTRHPSHRSPAVNTNQLMHQRHNSTDTISSQPTVASNPDEDEFGGPEFLRDFEDVDMED</sequence>
<dbReference type="GO" id="GO:0003700">
    <property type="term" value="F:DNA-binding transcription factor activity"/>
    <property type="evidence" value="ECO:0007669"/>
    <property type="project" value="InterPro"/>
</dbReference>
<organism evidence="8 9">
    <name type="scientific">Alternaria atra</name>
    <dbReference type="NCBI Taxonomy" id="119953"/>
    <lineage>
        <taxon>Eukaryota</taxon>
        <taxon>Fungi</taxon>
        <taxon>Dikarya</taxon>
        <taxon>Ascomycota</taxon>
        <taxon>Pezizomycotina</taxon>
        <taxon>Dothideomycetes</taxon>
        <taxon>Pleosporomycetidae</taxon>
        <taxon>Pleosporales</taxon>
        <taxon>Pleosporineae</taxon>
        <taxon>Pleosporaceae</taxon>
        <taxon>Alternaria</taxon>
        <taxon>Alternaria sect. Ulocladioides</taxon>
    </lineage>
</organism>
<dbReference type="Proteomes" id="UP000676310">
    <property type="component" value="Unassembled WGS sequence"/>
</dbReference>
<keyword evidence="3" id="KW-0804">Transcription</keyword>
<dbReference type="Gene3D" id="1.20.5.170">
    <property type="match status" value="1"/>
</dbReference>
<dbReference type="PROSITE" id="PS50217">
    <property type="entry name" value="BZIP"/>
    <property type="match status" value="1"/>
</dbReference>
<evidence type="ECO:0000259" key="7">
    <source>
        <dbReference type="PROSITE" id="PS50217"/>
    </source>
</evidence>
<evidence type="ECO:0000256" key="4">
    <source>
        <dbReference type="ARBA" id="ARBA00023242"/>
    </source>
</evidence>
<comment type="subcellular location">
    <subcellularLocation>
        <location evidence="1">Nucleus</location>
    </subcellularLocation>
</comment>
<dbReference type="EMBL" id="CAJRGZ010000026">
    <property type="protein sequence ID" value="CAG5181654.1"/>
    <property type="molecule type" value="Genomic_DNA"/>
</dbReference>
<evidence type="ECO:0000256" key="6">
    <source>
        <dbReference type="SAM" id="MobiDB-lite"/>
    </source>
</evidence>
<dbReference type="PANTHER" id="PTHR19304">
    <property type="entry name" value="CYCLIC-AMP RESPONSE ELEMENT BINDING PROTEIN"/>
    <property type="match status" value="1"/>
</dbReference>
<accession>A0A8J2NA19</accession>
<comment type="caution">
    <text evidence="8">The sequence shown here is derived from an EMBL/GenBank/DDBJ whole genome shotgun (WGS) entry which is preliminary data.</text>
</comment>
<evidence type="ECO:0000313" key="9">
    <source>
        <dbReference type="Proteomes" id="UP000676310"/>
    </source>
</evidence>
<keyword evidence="2" id="KW-0805">Transcription regulation</keyword>
<feature type="domain" description="BZIP" evidence="7">
    <location>
        <begin position="146"/>
        <end position="209"/>
    </location>
</feature>
<dbReference type="GeneID" id="67022052"/>